<feature type="region of interest" description="Disordered" evidence="1">
    <location>
        <begin position="456"/>
        <end position="482"/>
    </location>
</feature>
<dbReference type="EMBL" id="JAQGDS010000008">
    <property type="protein sequence ID" value="KAJ6258763.1"/>
    <property type="molecule type" value="Genomic_DNA"/>
</dbReference>
<evidence type="ECO:0000313" key="2">
    <source>
        <dbReference type="EMBL" id="KAJ6258763.1"/>
    </source>
</evidence>
<gene>
    <name evidence="2" type="ORF">Dda_6816</name>
</gene>
<feature type="region of interest" description="Disordered" evidence="1">
    <location>
        <begin position="239"/>
        <end position="279"/>
    </location>
</feature>
<keyword evidence="3" id="KW-1185">Reference proteome</keyword>
<dbReference type="AlphaFoldDB" id="A0AAD6IUE2"/>
<comment type="caution">
    <text evidence="2">The sequence shown here is derived from an EMBL/GenBank/DDBJ whole genome shotgun (WGS) entry which is preliminary data.</text>
</comment>
<evidence type="ECO:0000313" key="3">
    <source>
        <dbReference type="Proteomes" id="UP001221413"/>
    </source>
</evidence>
<organism evidence="2 3">
    <name type="scientific">Drechslerella dactyloides</name>
    <name type="common">Nematode-trapping fungus</name>
    <name type="synonym">Arthrobotrys dactyloides</name>
    <dbReference type="NCBI Taxonomy" id="74499"/>
    <lineage>
        <taxon>Eukaryota</taxon>
        <taxon>Fungi</taxon>
        <taxon>Dikarya</taxon>
        <taxon>Ascomycota</taxon>
        <taxon>Pezizomycotina</taxon>
        <taxon>Orbiliomycetes</taxon>
        <taxon>Orbiliales</taxon>
        <taxon>Orbiliaceae</taxon>
        <taxon>Drechslerella</taxon>
    </lineage>
</organism>
<accession>A0AAD6IUE2</accession>
<sequence>MVQREAPGPSSLFLLDDDDVSRVHQPVRFKFLEQGNLSAEQQLVVHKARTPQGHAQDWAAFELADGTKLGNARLHWRTKYVSVAPSPQSPGSKPLPSKMSANVPQFFLDLFYFSPNRKYRFAVRVDRAEISSISEKADQFLLLNLTKATEWNPPKGCDYEQQPEKPGTWLSLPVTLKLRAKNAESFTQFAAETTVICRSQNFIIWSPTLGERHLQAKADAAAAAPRKRSEGLNRLAARLQGRSPQQDSKNPFLYDAPPETAASRRSTPTSTSSIYSSTDEAFPDERVKADGAYEPCFIRRDSTPSVFEDTAGPFRMGPFTPQWDRNATPRPPTGWLPNANALKNPPLATPPKTPILAQKRGAPSPSISPQSSRVFKKTKCDERVSITALTRSNTLEDGEILESQPLNHASPAPAAPHDVAFLQAKLRSQEMAQAFKVINDAAIALTRSAAVPPVTNKQKAVPSRVENVADDGAPPKPDPSYRFIGTGRNLDEEFGRKLTLEESILAQWLEESDKRLGRTGPMTLERVSAVVDECSDGDDASMDISPISQSPA</sequence>
<dbReference type="Proteomes" id="UP001221413">
    <property type="component" value="Unassembled WGS sequence"/>
</dbReference>
<feature type="region of interest" description="Disordered" evidence="1">
    <location>
        <begin position="308"/>
        <end position="341"/>
    </location>
</feature>
<evidence type="ECO:0000256" key="1">
    <source>
        <dbReference type="SAM" id="MobiDB-lite"/>
    </source>
</evidence>
<reference evidence="2" key="1">
    <citation type="submission" date="2023-01" db="EMBL/GenBank/DDBJ databases">
        <title>The chitinases involved in constricting ring structure development in the nematode-trapping fungus Drechslerella dactyloides.</title>
        <authorList>
            <person name="Wang R."/>
            <person name="Zhang L."/>
            <person name="Tang P."/>
            <person name="Li S."/>
            <person name="Liang L."/>
        </authorList>
    </citation>
    <scope>NUCLEOTIDE SEQUENCE</scope>
    <source>
        <strain evidence="2">YMF1.00031</strain>
    </source>
</reference>
<feature type="compositionally biased region" description="Low complexity" evidence="1">
    <location>
        <begin position="260"/>
        <end position="278"/>
    </location>
</feature>
<name>A0AAD6IUE2_DREDA</name>
<protein>
    <submittedName>
        <fullName evidence="2">Uncharacterized protein</fullName>
    </submittedName>
</protein>
<proteinExistence type="predicted"/>